<keyword evidence="5 9" id="KW-0812">Transmembrane</keyword>
<evidence type="ECO:0000259" key="10">
    <source>
        <dbReference type="Pfam" id="PF11356"/>
    </source>
</evidence>
<evidence type="ECO:0000256" key="4">
    <source>
        <dbReference type="ARBA" id="ARBA00022519"/>
    </source>
</evidence>
<feature type="domain" description="Type II secretion system protein GspC N-terminal" evidence="10">
    <location>
        <begin position="64"/>
        <end position="128"/>
    </location>
</feature>
<evidence type="ECO:0000313" key="11">
    <source>
        <dbReference type="EMBL" id="MBA1380332.1"/>
    </source>
</evidence>
<evidence type="ECO:0000256" key="1">
    <source>
        <dbReference type="ARBA" id="ARBA00004533"/>
    </source>
</evidence>
<evidence type="ECO:0000256" key="3">
    <source>
        <dbReference type="ARBA" id="ARBA00022475"/>
    </source>
</evidence>
<accession>A0A7V8UEZ9</accession>
<dbReference type="GO" id="GO:0005886">
    <property type="term" value="C:plasma membrane"/>
    <property type="evidence" value="ECO:0007669"/>
    <property type="project" value="UniProtKB-SubCell"/>
</dbReference>
<dbReference type="InterPro" id="IPR024961">
    <property type="entry name" value="T2SS_GspC_N"/>
</dbReference>
<keyword evidence="8 9" id="KW-0472">Membrane</keyword>
<keyword evidence="4" id="KW-0997">Cell inner membrane</keyword>
<evidence type="ECO:0000256" key="7">
    <source>
        <dbReference type="ARBA" id="ARBA00022989"/>
    </source>
</evidence>
<protein>
    <submittedName>
        <fullName evidence="11">General secretion pathway protein GspC</fullName>
    </submittedName>
</protein>
<organism evidence="11 12">
    <name type="scientific">Pseudomonas brassicacearum subsp. neoaurantiaca</name>
    <dbReference type="NCBI Taxonomy" id="494916"/>
    <lineage>
        <taxon>Bacteria</taxon>
        <taxon>Pseudomonadati</taxon>
        <taxon>Pseudomonadota</taxon>
        <taxon>Gammaproteobacteria</taxon>
        <taxon>Pseudomonadales</taxon>
        <taxon>Pseudomonadaceae</taxon>
        <taxon>Pseudomonas</taxon>
    </lineage>
</organism>
<dbReference type="Proteomes" id="UP000572407">
    <property type="component" value="Unassembled WGS sequence"/>
</dbReference>
<keyword evidence="6" id="KW-0653">Protein transport</keyword>
<feature type="transmembrane region" description="Helical" evidence="9">
    <location>
        <begin position="12"/>
        <end position="31"/>
    </location>
</feature>
<evidence type="ECO:0000256" key="2">
    <source>
        <dbReference type="ARBA" id="ARBA00022448"/>
    </source>
</evidence>
<evidence type="ECO:0000313" key="12">
    <source>
        <dbReference type="Proteomes" id="UP000572407"/>
    </source>
</evidence>
<dbReference type="RefSeq" id="WP_181289705.1">
    <property type="nucleotide sequence ID" value="NZ_VDLV01000041.1"/>
</dbReference>
<gene>
    <name evidence="11" type="ORF">FHK92_21420</name>
</gene>
<reference evidence="11 12" key="1">
    <citation type="submission" date="2019-06" db="EMBL/GenBank/DDBJ databases">
        <title>Analysis of the biodiversity of Brassica napus bacterial endophytes for the selection of potential efficient biofertilizers for rapeseed crops.</title>
        <authorList>
            <person name="Jimenez-Gomez A."/>
            <person name="Saati-Santamaria Z."/>
            <person name="Menendez E."/>
            <person name="Rivas R."/>
            <person name="Mateos P.F."/>
            <person name="Velazquez E."/>
            <person name="Garcia-Fraile P."/>
        </authorList>
    </citation>
    <scope>NUCLEOTIDE SEQUENCE [LARGE SCALE GENOMIC DNA]</scope>
    <source>
        <strain evidence="11 12">CDVBN10</strain>
    </source>
</reference>
<evidence type="ECO:0000256" key="8">
    <source>
        <dbReference type="ARBA" id="ARBA00023136"/>
    </source>
</evidence>
<keyword evidence="3" id="KW-1003">Cell membrane</keyword>
<dbReference type="Pfam" id="PF11356">
    <property type="entry name" value="T2SSC"/>
    <property type="match status" value="1"/>
</dbReference>
<comment type="caution">
    <text evidence="11">The sequence shown here is derived from an EMBL/GenBank/DDBJ whole genome shotgun (WGS) entry which is preliminary data.</text>
</comment>
<dbReference type="EMBL" id="VDLV01000041">
    <property type="protein sequence ID" value="MBA1380332.1"/>
    <property type="molecule type" value="Genomic_DNA"/>
</dbReference>
<name>A0A7V8UEZ9_9PSED</name>
<dbReference type="Gene3D" id="2.30.30.830">
    <property type="match status" value="1"/>
</dbReference>
<dbReference type="AlphaFoldDB" id="A0A7V8UEZ9"/>
<keyword evidence="2" id="KW-0813">Transport</keyword>
<evidence type="ECO:0000256" key="9">
    <source>
        <dbReference type="SAM" id="Phobius"/>
    </source>
</evidence>
<proteinExistence type="predicted"/>
<sequence>MRHFHRLDPATLVQAVAVLASVAGLVTWGFLLNDSAPVQAQANSEPLPPLAATGQAAAQWFASSPQNLEIKLSGLLAGPQGAVAILSIEDSPPRAFRAGEPLGEGVRLRGIEADAVIIERAGTESRLSMARLPVPVALPSLR</sequence>
<evidence type="ECO:0000256" key="5">
    <source>
        <dbReference type="ARBA" id="ARBA00022692"/>
    </source>
</evidence>
<comment type="subcellular location">
    <subcellularLocation>
        <location evidence="1">Cell inner membrane</location>
    </subcellularLocation>
</comment>
<keyword evidence="7 9" id="KW-1133">Transmembrane helix</keyword>
<dbReference type="GO" id="GO:0015031">
    <property type="term" value="P:protein transport"/>
    <property type="evidence" value="ECO:0007669"/>
    <property type="project" value="UniProtKB-KW"/>
</dbReference>
<evidence type="ECO:0000256" key="6">
    <source>
        <dbReference type="ARBA" id="ARBA00022927"/>
    </source>
</evidence>